<dbReference type="Gene3D" id="3.40.50.11190">
    <property type="match status" value="1"/>
</dbReference>
<dbReference type="KEGG" id="cak:Caul_4299"/>
<reference evidence="3" key="1">
    <citation type="submission" date="2008-01" db="EMBL/GenBank/DDBJ databases">
        <title>Complete sequence of chromosome of Caulobacter sp. K31.</title>
        <authorList>
            <consortium name="US DOE Joint Genome Institute"/>
            <person name="Copeland A."/>
            <person name="Lucas S."/>
            <person name="Lapidus A."/>
            <person name="Barry K."/>
            <person name="Glavina del Rio T."/>
            <person name="Dalin E."/>
            <person name="Tice H."/>
            <person name="Pitluck S."/>
            <person name="Bruce D."/>
            <person name="Goodwin L."/>
            <person name="Thompson L.S."/>
            <person name="Brettin T."/>
            <person name="Detter J.C."/>
            <person name="Han C."/>
            <person name="Schmutz J."/>
            <person name="Larimer F."/>
            <person name="Land M."/>
            <person name="Hauser L."/>
            <person name="Kyrpides N."/>
            <person name="Kim E."/>
            <person name="Stephens C."/>
            <person name="Richardson P."/>
        </authorList>
    </citation>
    <scope>NUCLEOTIDE SEQUENCE [LARGE SCALE GENOMIC DNA]</scope>
    <source>
        <strain evidence="3">K31</strain>
    </source>
</reference>
<name>B0SZ90_CAUSK</name>
<dbReference type="OrthoDB" id="9788924at2"/>
<feature type="binding site" evidence="2">
    <location>
        <position position="154"/>
    </location>
    <ligand>
        <name>substrate</name>
    </ligand>
</feature>
<sequence length="346" mass="36561">MTPFPRILFLADAGPRVGGGHVMRCLTLAQALEAEGATCTFLVTPAGKALLEAFGGGMPYVETDDITLAELIECAAEVARDHDAVVIDHYGLSALDHLAIADGRPTLVLDDLANRPLAADLVLDSGPAREAEDYVDLVGRETELLLGPDNAPVRPDFAALRREALARRAGAPPVRRILVSLGLTDLDGITGRVVDLMLPITGDRTLDVVLGSGAPSLHRLRGLATHEPRLRLHVDSQDMPQLTLEADLAVGAGGSTSWERCVLALPTLLLVLAANQREASQALAEADAVVALDVAAPDFDAAFAAELRRLINDPLLRDRLSSASAAVCDGRGAARVAARFLALLRR</sequence>
<keyword evidence="3" id="KW-0282">Flagellum</keyword>
<dbReference type="eggNOG" id="COG3980">
    <property type="taxonomic scope" value="Bacteria"/>
</dbReference>
<dbReference type="PANTHER" id="PTHR21015">
    <property type="entry name" value="UDP-N-ACETYLGLUCOSAMINE--N-ACETYLMURAMYL-(PENTAPEPTIDE) PYROPHOSPHORYL-UNDECAPRENOL N-ACETYLGLUCOSAMINE TRANSFERASE 1"/>
    <property type="match status" value="1"/>
</dbReference>
<dbReference type="NCBIfam" id="TIGR03590">
    <property type="entry name" value="PseG"/>
    <property type="match status" value="1"/>
</dbReference>
<evidence type="ECO:0000256" key="1">
    <source>
        <dbReference type="PIRSR" id="PIRSR620023-1"/>
    </source>
</evidence>
<dbReference type="AlphaFoldDB" id="B0SZ90"/>
<dbReference type="PANTHER" id="PTHR21015:SF22">
    <property type="entry name" value="GLYCOSYLTRANSFERASE"/>
    <property type="match status" value="1"/>
</dbReference>
<dbReference type="InterPro" id="IPR020023">
    <property type="entry name" value="PseG"/>
</dbReference>
<keyword evidence="3" id="KW-0969">Cilium</keyword>
<accession>B0SZ90</accession>
<dbReference type="SUPFAM" id="SSF53756">
    <property type="entry name" value="UDP-Glycosyltransferase/glycogen phosphorylase"/>
    <property type="match status" value="1"/>
</dbReference>
<dbReference type="STRING" id="366602.Caul_4299"/>
<gene>
    <name evidence="3" type="ordered locus">Caul_4299</name>
</gene>
<proteinExistence type="predicted"/>
<dbReference type="Gene3D" id="3.40.50.2000">
    <property type="entry name" value="Glycogen Phosphorylase B"/>
    <property type="match status" value="1"/>
</dbReference>
<dbReference type="HOGENOM" id="CLU_023406_0_0_5"/>
<dbReference type="EMBL" id="CP000927">
    <property type="protein sequence ID" value="ABZ73419.1"/>
    <property type="molecule type" value="Genomic_DNA"/>
</dbReference>
<feature type="active site" description="Proton acceptor" evidence="1">
    <location>
        <position position="21"/>
    </location>
</feature>
<feature type="binding site" evidence="2">
    <location>
        <position position="259"/>
    </location>
    <ligand>
        <name>substrate</name>
    </ligand>
</feature>
<protein>
    <submittedName>
        <fullName evidence="3">Flagellin modification protein FlmD</fullName>
    </submittedName>
</protein>
<keyword evidence="3" id="KW-0966">Cell projection</keyword>
<dbReference type="GO" id="GO:0016757">
    <property type="term" value="F:glycosyltransferase activity"/>
    <property type="evidence" value="ECO:0007669"/>
    <property type="project" value="TreeGrafter"/>
</dbReference>
<evidence type="ECO:0000313" key="3">
    <source>
        <dbReference type="EMBL" id="ABZ73419.1"/>
    </source>
</evidence>
<organism evidence="3">
    <name type="scientific">Caulobacter sp. (strain K31)</name>
    <dbReference type="NCBI Taxonomy" id="366602"/>
    <lineage>
        <taxon>Bacteria</taxon>
        <taxon>Pseudomonadati</taxon>
        <taxon>Pseudomonadota</taxon>
        <taxon>Alphaproteobacteria</taxon>
        <taxon>Caulobacterales</taxon>
        <taxon>Caulobacteraceae</taxon>
        <taxon>Caulobacter</taxon>
    </lineage>
</organism>
<evidence type="ECO:0000256" key="2">
    <source>
        <dbReference type="PIRSR" id="PIRSR620023-2"/>
    </source>
</evidence>